<keyword evidence="2" id="KW-0489">Methyltransferase</keyword>
<reference evidence="2 3" key="1">
    <citation type="submission" date="2016-04" db="EMBL/GenBank/DDBJ databases">
        <title>ATOL: Assembling a taxonomically balanced genome-scale reconstruction of the evolutionary history of the Enterobacteriaceae.</title>
        <authorList>
            <person name="Plunkett G.III."/>
            <person name="Neeno-Eckwall E.C."/>
            <person name="Glasner J.D."/>
            <person name="Perna N.T."/>
        </authorList>
    </citation>
    <scope>NUCLEOTIDE SEQUENCE [LARGE SCALE GENOMIC DNA]</scope>
    <source>
        <strain evidence="2 3">ATCC 700826</strain>
    </source>
</reference>
<dbReference type="RefSeq" id="WP_064720182.1">
    <property type="nucleotide sequence ID" value="NZ_LXEV01000024.1"/>
</dbReference>
<dbReference type="AlphaFoldDB" id="A0AAJ3HRD0"/>
<gene>
    <name evidence="2" type="ORF">M997_2217</name>
</gene>
<dbReference type="Gene3D" id="3.40.50.150">
    <property type="entry name" value="Vaccinia Virus protein VP39"/>
    <property type="match status" value="1"/>
</dbReference>
<dbReference type="GO" id="GO:0032259">
    <property type="term" value="P:methylation"/>
    <property type="evidence" value="ECO:0007669"/>
    <property type="project" value="UniProtKB-KW"/>
</dbReference>
<dbReference type="InterPro" id="IPR050447">
    <property type="entry name" value="Erg6_SMT_methyltransf"/>
</dbReference>
<keyword evidence="2" id="KW-0808">Transferase</keyword>
<dbReference type="CDD" id="cd02440">
    <property type="entry name" value="AdoMet_MTases"/>
    <property type="match status" value="1"/>
</dbReference>
<keyword evidence="3" id="KW-1185">Reference proteome</keyword>
<dbReference type="InterPro" id="IPR029063">
    <property type="entry name" value="SAM-dependent_MTases_sf"/>
</dbReference>
<sequence length="262" mass="29178">MSNQTIVSKTIEQSVPKAGHTFLASLGKTRLRPGGIDASEWLINQAQFTSSHHVLEIACNMATTAIEIADKYGCQIVAVDMDDQALANAKRNIDNAQLTHLIQLTKANGFSLPFPDETFDVVINEAMLTMYGDKAKSKLVQEYFRVLKPGGLLLTHDIMKSNDEVDKKNLVGVVQSNVAPMFKQEWHDLFIDVGFSAVEMKFGAMSLLSPIGLLRDEGLLTTAKIIKNGLKNKSNRTRFLSMFKFFRSNRKNLNYIACCSKK</sequence>
<dbReference type="Pfam" id="PF13649">
    <property type="entry name" value="Methyltransf_25"/>
    <property type="match status" value="1"/>
</dbReference>
<dbReference type="PANTHER" id="PTHR44068">
    <property type="entry name" value="ZGC:194242"/>
    <property type="match status" value="1"/>
</dbReference>
<dbReference type="InterPro" id="IPR041698">
    <property type="entry name" value="Methyltransf_25"/>
</dbReference>
<evidence type="ECO:0000313" key="2">
    <source>
        <dbReference type="EMBL" id="OAT46344.1"/>
    </source>
</evidence>
<evidence type="ECO:0000259" key="1">
    <source>
        <dbReference type="Pfam" id="PF13649"/>
    </source>
</evidence>
<accession>A0AAJ3HRD0</accession>
<dbReference type="PANTHER" id="PTHR44068:SF11">
    <property type="entry name" value="GERANYL DIPHOSPHATE 2-C-METHYLTRANSFERASE"/>
    <property type="match status" value="1"/>
</dbReference>
<dbReference type="EC" id="2.1.1.-" evidence="2"/>
<comment type="caution">
    <text evidence="2">The sequence shown here is derived from an EMBL/GenBank/DDBJ whole genome shotgun (WGS) entry which is preliminary data.</text>
</comment>
<feature type="domain" description="Methyltransferase" evidence="1">
    <location>
        <begin position="54"/>
        <end position="151"/>
    </location>
</feature>
<protein>
    <submittedName>
        <fullName evidence="2">SAM-dependent methyltransferase</fullName>
        <ecNumber evidence="2">2.1.1.-</ecNumber>
    </submittedName>
</protein>
<evidence type="ECO:0000313" key="3">
    <source>
        <dbReference type="Proteomes" id="UP000078250"/>
    </source>
</evidence>
<dbReference type="EMBL" id="LXEV01000024">
    <property type="protein sequence ID" value="OAT46344.1"/>
    <property type="molecule type" value="Genomic_DNA"/>
</dbReference>
<organism evidence="2 3">
    <name type="scientific">Proteus hauseri ATCC 700826</name>
    <dbReference type="NCBI Taxonomy" id="1354271"/>
    <lineage>
        <taxon>Bacteria</taxon>
        <taxon>Pseudomonadati</taxon>
        <taxon>Pseudomonadota</taxon>
        <taxon>Gammaproteobacteria</taxon>
        <taxon>Enterobacterales</taxon>
        <taxon>Morganellaceae</taxon>
        <taxon>Proteus</taxon>
    </lineage>
</organism>
<dbReference type="GO" id="GO:0008757">
    <property type="term" value="F:S-adenosylmethionine-dependent methyltransferase activity"/>
    <property type="evidence" value="ECO:0007669"/>
    <property type="project" value="InterPro"/>
</dbReference>
<proteinExistence type="predicted"/>
<name>A0AAJ3HRD0_PROHU</name>
<dbReference type="SUPFAM" id="SSF53335">
    <property type="entry name" value="S-adenosyl-L-methionine-dependent methyltransferases"/>
    <property type="match status" value="1"/>
</dbReference>
<dbReference type="Proteomes" id="UP000078250">
    <property type="component" value="Unassembled WGS sequence"/>
</dbReference>